<reference evidence="11 12" key="1">
    <citation type="submission" date="2013-02" db="EMBL/GenBank/DDBJ databases">
        <title>Genome sequence of Candida maltosa Xu316, a potential industrial strain for xylitol and ethanol production.</title>
        <authorList>
            <person name="Yu J."/>
            <person name="Wang Q."/>
            <person name="Geng X."/>
            <person name="Bao W."/>
            <person name="He P."/>
            <person name="Cai J."/>
        </authorList>
    </citation>
    <scope>NUCLEOTIDE SEQUENCE [LARGE SCALE GENOMIC DNA]</scope>
    <source>
        <strain evidence="12">Xu316</strain>
    </source>
</reference>
<keyword evidence="12" id="KW-1185">Reference proteome</keyword>
<evidence type="ECO:0000313" key="12">
    <source>
        <dbReference type="Proteomes" id="UP000011777"/>
    </source>
</evidence>
<comment type="similarity">
    <text evidence="2">Belongs to the BMT family.</text>
</comment>
<evidence type="ECO:0000256" key="9">
    <source>
        <dbReference type="ARBA" id="ARBA00023316"/>
    </source>
</evidence>
<evidence type="ECO:0000256" key="6">
    <source>
        <dbReference type="ARBA" id="ARBA00022968"/>
    </source>
</evidence>
<dbReference type="eggNOG" id="ENOG502QTZG">
    <property type="taxonomic scope" value="Eukaryota"/>
</dbReference>
<gene>
    <name evidence="11" type="ORF">G210_0386</name>
</gene>
<evidence type="ECO:0000256" key="8">
    <source>
        <dbReference type="ARBA" id="ARBA00023136"/>
    </source>
</evidence>
<dbReference type="GO" id="GO:0016020">
    <property type="term" value="C:membrane"/>
    <property type="evidence" value="ECO:0007669"/>
    <property type="project" value="UniProtKB-SubCell"/>
</dbReference>
<dbReference type="GO" id="GO:0000030">
    <property type="term" value="F:mannosyltransferase activity"/>
    <property type="evidence" value="ECO:0007669"/>
    <property type="project" value="InterPro"/>
</dbReference>
<dbReference type="HOGENOM" id="CLU_013841_3_0_1"/>
<dbReference type="Proteomes" id="UP000011777">
    <property type="component" value="Unassembled WGS sequence"/>
</dbReference>
<accession>M3HNA3</accession>
<dbReference type="GO" id="GO:0071555">
    <property type="term" value="P:cell wall organization"/>
    <property type="evidence" value="ECO:0007669"/>
    <property type="project" value="UniProtKB-KW"/>
</dbReference>
<dbReference type="InterPro" id="IPR021988">
    <property type="entry name" value="BMT1"/>
</dbReference>
<evidence type="ECO:0000256" key="7">
    <source>
        <dbReference type="ARBA" id="ARBA00022989"/>
    </source>
</evidence>
<dbReference type="EMBL" id="AOGT01000885">
    <property type="protein sequence ID" value="EMG48957.1"/>
    <property type="molecule type" value="Genomic_DNA"/>
</dbReference>
<feature type="transmembrane region" description="Helical" evidence="10">
    <location>
        <begin position="40"/>
        <end position="62"/>
    </location>
</feature>
<feature type="transmembrane region" description="Helical" evidence="10">
    <location>
        <begin position="6"/>
        <end position="28"/>
    </location>
</feature>
<evidence type="ECO:0000256" key="1">
    <source>
        <dbReference type="ARBA" id="ARBA00004606"/>
    </source>
</evidence>
<dbReference type="OrthoDB" id="3631276at2759"/>
<comment type="subcellular location">
    <subcellularLocation>
        <location evidence="1">Membrane</location>
        <topology evidence="1">Single-pass type II membrane protein</topology>
    </subcellularLocation>
</comment>
<evidence type="ECO:0000256" key="2">
    <source>
        <dbReference type="ARBA" id="ARBA00009486"/>
    </source>
</evidence>
<evidence type="ECO:0000256" key="3">
    <source>
        <dbReference type="ARBA" id="ARBA00022676"/>
    </source>
</evidence>
<evidence type="ECO:0000256" key="5">
    <source>
        <dbReference type="ARBA" id="ARBA00022692"/>
    </source>
</evidence>
<dbReference type="Pfam" id="PF12141">
    <property type="entry name" value="BMT"/>
    <property type="match status" value="2"/>
</dbReference>
<dbReference type="OMA" id="RAMHIYR"/>
<keyword evidence="8 10" id="KW-0472">Membrane</keyword>
<name>M3HNA3_CANMX</name>
<evidence type="ECO:0000256" key="10">
    <source>
        <dbReference type="SAM" id="Phobius"/>
    </source>
</evidence>
<dbReference type="STRING" id="1245528.M3HNA3"/>
<evidence type="ECO:0000256" key="4">
    <source>
        <dbReference type="ARBA" id="ARBA00022679"/>
    </source>
</evidence>
<keyword evidence="6" id="KW-0735">Signal-anchor</keyword>
<dbReference type="AlphaFoldDB" id="M3HNA3"/>
<keyword evidence="3" id="KW-0328">Glycosyltransferase</keyword>
<sequence>MFQSELFLYSILLLTIAPLSIFAIWKYRLDGYKHVSKINYLLYGLVTLLVINISVFSIRSLMQNQDIVQEPLIDPSKPFINNLAYTPMKVSGYMFTNTQVNQDFTCDKIIYNDESTIDVSPSFSLNKPHDLKFLRNQLMDLRVDNKLYDLFFQDKEDETEDNILARKWWKFCGSAVWLEKYGVYFMVNRIAYSSTATRSNPTISVLAGQVFDENWKEIIGMKFPFSDLVFPTILPHYVDEGVNARKVILGSEDPRVILHEYVNDKGITIQEPLIVFNSLSTEVNWKRAMHIYRPLYDPHRTIRLSIENLEPREKEKNWAPFTDGNGHINFIYNFPLRILQCDLDTGKCQKISGPDFNEDANKNAGELRGGTNLIQIPSQYVPKELRNNKFWFGIARSHINHCGCVKELYRPHAIIISRDVKNKEDYKLVYVSNLLDFNMNPEPWTPGKTTCSDGKSVLIPNSLAYFSNDYLGVTFSEADRTNKLVHTKGWLAYIQKILAELKTSSEDNSDIDSSERDRMLSVCSTFLSSQYCEVAKESMGWDKLES</sequence>
<keyword evidence="4" id="KW-0808">Transferase</keyword>
<keyword evidence="9" id="KW-0961">Cell wall biogenesis/degradation</keyword>
<protein>
    <submittedName>
        <fullName evidence="11">Putative WRY family protein 9</fullName>
    </submittedName>
</protein>
<proteinExistence type="inferred from homology"/>
<evidence type="ECO:0000313" key="11">
    <source>
        <dbReference type="EMBL" id="EMG48957.1"/>
    </source>
</evidence>
<organism evidence="11 12">
    <name type="scientific">Candida maltosa (strain Xu316)</name>
    <name type="common">Yeast</name>
    <dbReference type="NCBI Taxonomy" id="1245528"/>
    <lineage>
        <taxon>Eukaryota</taxon>
        <taxon>Fungi</taxon>
        <taxon>Dikarya</taxon>
        <taxon>Ascomycota</taxon>
        <taxon>Saccharomycotina</taxon>
        <taxon>Pichiomycetes</taxon>
        <taxon>Debaryomycetaceae</taxon>
        <taxon>Candida/Lodderomyces clade</taxon>
        <taxon>Candida</taxon>
    </lineage>
</organism>
<keyword evidence="7 10" id="KW-1133">Transmembrane helix</keyword>
<comment type="caution">
    <text evidence="11">The sequence shown here is derived from an EMBL/GenBank/DDBJ whole genome shotgun (WGS) entry which is preliminary data.</text>
</comment>
<keyword evidence="5 10" id="KW-0812">Transmembrane</keyword>